<reference evidence="1" key="1">
    <citation type="submission" date="2012-03" db="EMBL/GenBank/DDBJ databases">
        <title>Functional metagenomics reveals considerable lignocellulase gene clusters in the gut microbiome of a wood-feeding higher termite.</title>
        <authorList>
            <person name="Liu N."/>
        </authorList>
    </citation>
    <scope>NUCLEOTIDE SEQUENCE</scope>
</reference>
<name>A0A806KMW8_9BACT</name>
<proteinExistence type="predicted"/>
<organism evidence="1">
    <name type="scientific">uncultured bacterium contig00025</name>
    <dbReference type="NCBI Taxonomy" id="1181514"/>
    <lineage>
        <taxon>Bacteria</taxon>
        <taxon>environmental samples</taxon>
    </lineage>
</organism>
<protein>
    <submittedName>
        <fullName evidence="1">Uncharacterized protein</fullName>
    </submittedName>
</protein>
<sequence>MSMTDFLRLYQIKRGDSIQSLKKGFMGAETGVEPEKTHKSGYNVRLSSVLNKKIGIIPGVARQDA</sequence>
<dbReference type="AlphaFoldDB" id="A0A806KMW8"/>
<accession>A0A806KMW8</accession>
<dbReference type="EMBL" id="JQ844232">
    <property type="protein sequence ID" value="AGS53411.1"/>
    <property type="molecule type" value="Genomic_DNA"/>
</dbReference>
<evidence type="ECO:0000313" key="1">
    <source>
        <dbReference type="EMBL" id="AGS53411.1"/>
    </source>
</evidence>